<evidence type="ECO:0000256" key="1">
    <source>
        <dbReference type="SAM" id="MobiDB-lite"/>
    </source>
</evidence>
<dbReference type="RefSeq" id="WP_309862616.1">
    <property type="nucleotide sequence ID" value="NZ_JAVDQG010000002.1"/>
</dbReference>
<organism evidence="2 3">
    <name type="scientific">Desmospora profundinema</name>
    <dbReference type="NCBI Taxonomy" id="1571184"/>
    <lineage>
        <taxon>Bacteria</taxon>
        <taxon>Bacillati</taxon>
        <taxon>Bacillota</taxon>
        <taxon>Bacilli</taxon>
        <taxon>Bacillales</taxon>
        <taxon>Thermoactinomycetaceae</taxon>
        <taxon>Desmospora</taxon>
    </lineage>
</organism>
<dbReference type="EMBL" id="JAVDQG010000002">
    <property type="protein sequence ID" value="MDR6224806.1"/>
    <property type="molecule type" value="Genomic_DNA"/>
</dbReference>
<protein>
    <submittedName>
        <fullName evidence="2">Uncharacterized protein</fullName>
    </submittedName>
</protein>
<reference evidence="2 3" key="1">
    <citation type="submission" date="2023-07" db="EMBL/GenBank/DDBJ databases">
        <title>Genomic Encyclopedia of Type Strains, Phase IV (KMG-IV): sequencing the most valuable type-strain genomes for metagenomic binning, comparative biology and taxonomic classification.</title>
        <authorList>
            <person name="Goeker M."/>
        </authorList>
    </citation>
    <scope>NUCLEOTIDE SEQUENCE [LARGE SCALE GENOMIC DNA]</scope>
    <source>
        <strain evidence="2 3">DSM 45903</strain>
    </source>
</reference>
<gene>
    <name evidence="2" type="ORF">JOE21_000797</name>
</gene>
<keyword evidence="3" id="KW-1185">Reference proteome</keyword>
<name>A0ABU1IJ51_9BACL</name>
<accession>A0ABU1IJ51</accession>
<proteinExistence type="predicted"/>
<dbReference type="Proteomes" id="UP001185012">
    <property type="component" value="Unassembled WGS sequence"/>
</dbReference>
<evidence type="ECO:0000313" key="2">
    <source>
        <dbReference type="EMBL" id="MDR6224806.1"/>
    </source>
</evidence>
<comment type="caution">
    <text evidence="2">The sequence shown here is derived from an EMBL/GenBank/DDBJ whole genome shotgun (WGS) entry which is preliminary data.</text>
</comment>
<sequence length="54" mass="6140">MERERLPEGLSDHSIFRKKKKDAVWRLAGSHTAPGSRLTDRSGMPLEHHLEGFA</sequence>
<feature type="region of interest" description="Disordered" evidence="1">
    <location>
        <begin position="31"/>
        <end position="54"/>
    </location>
</feature>
<evidence type="ECO:0000313" key="3">
    <source>
        <dbReference type="Proteomes" id="UP001185012"/>
    </source>
</evidence>